<keyword evidence="2" id="KW-1185">Reference proteome</keyword>
<protein>
    <submittedName>
        <fullName evidence="1">Uncharacterized protein</fullName>
    </submittedName>
</protein>
<dbReference type="Proteomes" id="UP001196413">
    <property type="component" value="Unassembled WGS sequence"/>
</dbReference>
<reference evidence="1" key="1">
    <citation type="submission" date="2021-06" db="EMBL/GenBank/DDBJ databases">
        <title>Parelaphostrongylus tenuis whole genome reference sequence.</title>
        <authorList>
            <person name="Garwood T.J."/>
            <person name="Larsen P.A."/>
            <person name="Fountain-Jones N.M."/>
            <person name="Garbe J.R."/>
            <person name="Macchietto M.G."/>
            <person name="Kania S.A."/>
            <person name="Gerhold R.W."/>
            <person name="Richards J.E."/>
            <person name="Wolf T.M."/>
        </authorList>
    </citation>
    <scope>NUCLEOTIDE SEQUENCE</scope>
    <source>
        <strain evidence="1">MNPRO001-30</strain>
        <tissue evidence="1">Meninges</tissue>
    </source>
</reference>
<evidence type="ECO:0000313" key="2">
    <source>
        <dbReference type="Proteomes" id="UP001196413"/>
    </source>
</evidence>
<name>A0AAD5MEE7_PARTN</name>
<dbReference type="AlphaFoldDB" id="A0AAD5MEE7"/>
<proteinExistence type="predicted"/>
<gene>
    <name evidence="1" type="ORF">KIN20_012600</name>
</gene>
<accession>A0AAD5MEE7</accession>
<comment type="caution">
    <text evidence="1">The sequence shown here is derived from an EMBL/GenBank/DDBJ whole genome shotgun (WGS) entry which is preliminary data.</text>
</comment>
<evidence type="ECO:0000313" key="1">
    <source>
        <dbReference type="EMBL" id="KAJ1355268.1"/>
    </source>
</evidence>
<sequence>MPQAHHEKLSYTSSPFSSTFHYHDQTIFPYDICPTKVKDGILVEEIDHYAGAPNDNMLAGVLGRLAIEHR</sequence>
<organism evidence="1 2">
    <name type="scientific">Parelaphostrongylus tenuis</name>
    <name type="common">Meningeal worm</name>
    <dbReference type="NCBI Taxonomy" id="148309"/>
    <lineage>
        <taxon>Eukaryota</taxon>
        <taxon>Metazoa</taxon>
        <taxon>Ecdysozoa</taxon>
        <taxon>Nematoda</taxon>
        <taxon>Chromadorea</taxon>
        <taxon>Rhabditida</taxon>
        <taxon>Rhabditina</taxon>
        <taxon>Rhabditomorpha</taxon>
        <taxon>Strongyloidea</taxon>
        <taxon>Metastrongylidae</taxon>
        <taxon>Parelaphostrongylus</taxon>
    </lineage>
</organism>
<dbReference type="EMBL" id="JAHQIW010002407">
    <property type="protein sequence ID" value="KAJ1355268.1"/>
    <property type="molecule type" value="Genomic_DNA"/>
</dbReference>